<evidence type="ECO:0000256" key="2">
    <source>
        <dbReference type="ARBA" id="ARBA00022525"/>
    </source>
</evidence>
<dbReference type="InterPro" id="IPR043504">
    <property type="entry name" value="Peptidase_S1_PA_chymotrypsin"/>
</dbReference>
<evidence type="ECO:0000256" key="5">
    <source>
        <dbReference type="ARBA" id="ARBA00022729"/>
    </source>
</evidence>
<reference evidence="17" key="1">
    <citation type="submission" date="2025-08" db="UniProtKB">
        <authorList>
            <consortium name="Ensembl"/>
        </authorList>
    </citation>
    <scope>IDENTIFICATION</scope>
</reference>
<evidence type="ECO:0000313" key="17">
    <source>
        <dbReference type="Ensembl" id="ENSCCRP00015102306.1"/>
    </source>
</evidence>
<keyword evidence="11" id="KW-0245">EGF-like domain</keyword>
<dbReference type="PROSITE" id="PS50026">
    <property type="entry name" value="EGF_3"/>
    <property type="match status" value="1"/>
</dbReference>
<dbReference type="PANTHER" id="PTHR24264">
    <property type="entry name" value="TRYPSIN-RELATED"/>
    <property type="match status" value="1"/>
</dbReference>
<dbReference type="PROSITE" id="PS00021">
    <property type="entry name" value="KRINGLE_1"/>
    <property type="match status" value="1"/>
</dbReference>
<evidence type="ECO:0000259" key="16">
    <source>
        <dbReference type="PROSITE" id="PS50240"/>
    </source>
</evidence>
<comment type="caution">
    <text evidence="11">Lacks conserved residue(s) required for the propagation of feature annotation.</text>
</comment>
<dbReference type="InterPro" id="IPR009003">
    <property type="entry name" value="Peptidase_S1_PA"/>
</dbReference>
<dbReference type="PROSITE" id="PS50240">
    <property type="entry name" value="TRYPSIN_DOM"/>
    <property type="match status" value="1"/>
</dbReference>
<dbReference type="FunFam" id="2.40.10.10:FF:000003">
    <property type="entry name" value="Transmembrane serine protease 3"/>
    <property type="match status" value="1"/>
</dbReference>
<dbReference type="Gene3D" id="2.10.25.10">
    <property type="entry name" value="Laminin"/>
    <property type="match status" value="1"/>
</dbReference>
<dbReference type="GO" id="GO:0033628">
    <property type="term" value="P:regulation of cell adhesion mediated by integrin"/>
    <property type="evidence" value="ECO:0007669"/>
    <property type="project" value="TreeGrafter"/>
</dbReference>
<dbReference type="InterPro" id="IPR018056">
    <property type="entry name" value="Kringle_CS"/>
</dbReference>
<evidence type="ECO:0000256" key="11">
    <source>
        <dbReference type="PROSITE-ProRule" id="PRU00076"/>
    </source>
</evidence>
<dbReference type="InterPro" id="IPR000001">
    <property type="entry name" value="Kringle"/>
</dbReference>
<dbReference type="InterPro" id="IPR001314">
    <property type="entry name" value="Peptidase_S1A"/>
</dbReference>
<dbReference type="PROSITE" id="PS00135">
    <property type="entry name" value="TRYPSIN_SER"/>
    <property type="match status" value="1"/>
</dbReference>
<dbReference type="CDD" id="cd00190">
    <property type="entry name" value="Tryp_SPc"/>
    <property type="match status" value="1"/>
</dbReference>
<evidence type="ECO:0000259" key="14">
    <source>
        <dbReference type="PROSITE" id="PS50026"/>
    </source>
</evidence>
<evidence type="ECO:0000256" key="6">
    <source>
        <dbReference type="ARBA" id="ARBA00022801"/>
    </source>
</evidence>
<dbReference type="PRINTS" id="PR00018">
    <property type="entry name" value="KRINGLE"/>
</dbReference>
<dbReference type="CDD" id="cd00108">
    <property type="entry name" value="KR"/>
    <property type="match status" value="1"/>
</dbReference>
<dbReference type="InterPro" id="IPR033116">
    <property type="entry name" value="TRYPSIN_SER"/>
</dbReference>
<evidence type="ECO:0000256" key="13">
    <source>
        <dbReference type="RuleBase" id="RU363034"/>
    </source>
</evidence>
<feature type="disulfide bond" evidence="11">
    <location>
        <begin position="71"/>
        <end position="80"/>
    </location>
</feature>
<keyword evidence="3 12" id="KW-0420">Kringle</keyword>
<evidence type="ECO:0000256" key="3">
    <source>
        <dbReference type="ARBA" id="ARBA00022572"/>
    </source>
</evidence>
<dbReference type="PANTHER" id="PTHR24264:SF63">
    <property type="entry name" value="PLASMINOGEN ACTIVATOR, UROKINASE B"/>
    <property type="match status" value="1"/>
</dbReference>
<dbReference type="PROSITE" id="PS00134">
    <property type="entry name" value="TRYPSIN_HIS"/>
    <property type="match status" value="1"/>
</dbReference>
<dbReference type="SUPFAM" id="SSF57440">
    <property type="entry name" value="Kringle-like"/>
    <property type="match status" value="1"/>
</dbReference>
<dbReference type="Gene3D" id="2.40.10.10">
    <property type="entry name" value="Trypsin-like serine proteases"/>
    <property type="match status" value="2"/>
</dbReference>
<proteinExistence type="predicted"/>
<dbReference type="InterPro" id="IPR038178">
    <property type="entry name" value="Kringle_sf"/>
</dbReference>
<dbReference type="PROSITE" id="PS01186">
    <property type="entry name" value="EGF_2"/>
    <property type="match status" value="1"/>
</dbReference>
<dbReference type="Ensembl" id="ENSCCRT00015105612.1">
    <property type="protein sequence ID" value="ENSCCRP00015102306.1"/>
    <property type="gene ID" value="ENSCCRG00015040956.1"/>
</dbReference>
<dbReference type="SMART" id="SM00020">
    <property type="entry name" value="Tryp_SPc"/>
    <property type="match status" value="1"/>
</dbReference>
<dbReference type="SMART" id="SM00130">
    <property type="entry name" value="KR"/>
    <property type="match status" value="1"/>
</dbReference>
<dbReference type="GO" id="GO:0031639">
    <property type="term" value="P:plasminogen activation"/>
    <property type="evidence" value="ECO:0007669"/>
    <property type="project" value="TreeGrafter"/>
</dbReference>
<keyword evidence="8 11" id="KW-1015">Disulfide bond</keyword>
<comment type="catalytic activity">
    <reaction evidence="9">
        <text>Preferential cleavage: Arg-|-Xaa, Lys-|-Xaa.</text>
        <dbReference type="EC" id="3.4.21.4"/>
    </reaction>
</comment>
<protein>
    <recommendedName>
        <fullName evidence="10">trypsin</fullName>
        <ecNumber evidence="10">3.4.21.4</ecNumber>
    </recommendedName>
</protein>
<dbReference type="AlphaFoldDB" id="A0A8C2AB78"/>
<evidence type="ECO:0000256" key="12">
    <source>
        <dbReference type="PROSITE-ProRule" id="PRU00121"/>
    </source>
</evidence>
<dbReference type="SUPFAM" id="SSF50494">
    <property type="entry name" value="Trypsin-like serine proteases"/>
    <property type="match status" value="1"/>
</dbReference>
<dbReference type="Proteomes" id="UP000694700">
    <property type="component" value="Unplaced"/>
</dbReference>
<dbReference type="EC" id="3.4.21.4" evidence="10"/>
<dbReference type="PROSITE" id="PS50070">
    <property type="entry name" value="KRINGLE_2"/>
    <property type="match status" value="1"/>
</dbReference>
<name>A0A8C2AB78_CYPCA</name>
<accession>A0A8C2AB78</accession>
<feature type="domain" description="Peptidase S1" evidence="16">
    <location>
        <begin position="192"/>
        <end position="439"/>
    </location>
</feature>
<evidence type="ECO:0000259" key="15">
    <source>
        <dbReference type="PROSITE" id="PS50070"/>
    </source>
</evidence>
<dbReference type="InterPro" id="IPR050127">
    <property type="entry name" value="Serine_Proteases_S1"/>
</dbReference>
<dbReference type="GO" id="GO:0004252">
    <property type="term" value="F:serine-type endopeptidase activity"/>
    <property type="evidence" value="ECO:0007669"/>
    <property type="project" value="UniProtKB-EC"/>
</dbReference>
<feature type="disulfide bond" evidence="11">
    <location>
        <begin position="52"/>
        <end position="69"/>
    </location>
</feature>
<keyword evidence="6 13" id="KW-0378">Hydrolase</keyword>
<keyword evidence="2" id="KW-0964">Secreted</keyword>
<evidence type="ECO:0000256" key="7">
    <source>
        <dbReference type="ARBA" id="ARBA00022825"/>
    </source>
</evidence>
<dbReference type="InterPro" id="IPR000742">
    <property type="entry name" value="EGF"/>
</dbReference>
<comment type="subcellular location">
    <subcellularLocation>
        <location evidence="1">Secreted</location>
        <location evidence="1">Extracellular space</location>
    </subcellularLocation>
</comment>
<dbReference type="GO" id="GO:1901701">
    <property type="term" value="P:cellular response to oxygen-containing compound"/>
    <property type="evidence" value="ECO:0007669"/>
    <property type="project" value="UniProtKB-ARBA"/>
</dbReference>
<dbReference type="InterPro" id="IPR001254">
    <property type="entry name" value="Trypsin_dom"/>
</dbReference>
<dbReference type="PROSITE" id="PS00022">
    <property type="entry name" value="EGF_1"/>
    <property type="match status" value="1"/>
</dbReference>
<organism evidence="17 18">
    <name type="scientific">Cyprinus carpio</name>
    <name type="common">Common carp</name>
    <dbReference type="NCBI Taxonomy" id="7962"/>
    <lineage>
        <taxon>Eukaryota</taxon>
        <taxon>Metazoa</taxon>
        <taxon>Chordata</taxon>
        <taxon>Craniata</taxon>
        <taxon>Vertebrata</taxon>
        <taxon>Euteleostomi</taxon>
        <taxon>Actinopterygii</taxon>
        <taxon>Neopterygii</taxon>
        <taxon>Teleostei</taxon>
        <taxon>Ostariophysi</taxon>
        <taxon>Cypriniformes</taxon>
        <taxon>Cyprinidae</taxon>
        <taxon>Cyprininae</taxon>
        <taxon>Cyprinus</taxon>
    </lineage>
</organism>
<dbReference type="InterPro" id="IPR018114">
    <property type="entry name" value="TRYPSIN_HIS"/>
</dbReference>
<dbReference type="GO" id="GO:0005615">
    <property type="term" value="C:extracellular space"/>
    <property type="evidence" value="ECO:0007669"/>
    <property type="project" value="TreeGrafter"/>
</dbReference>
<evidence type="ECO:0000256" key="10">
    <source>
        <dbReference type="ARBA" id="ARBA00038868"/>
    </source>
</evidence>
<keyword evidence="4 13" id="KW-0645">Protease</keyword>
<dbReference type="GO" id="GO:0033993">
    <property type="term" value="P:response to lipid"/>
    <property type="evidence" value="ECO:0007669"/>
    <property type="project" value="UniProtKB-ARBA"/>
</dbReference>
<dbReference type="Pfam" id="PF00089">
    <property type="entry name" value="Trypsin"/>
    <property type="match status" value="1"/>
</dbReference>
<dbReference type="PRINTS" id="PR00722">
    <property type="entry name" value="CHYMOTRYPSIN"/>
</dbReference>
<evidence type="ECO:0000313" key="18">
    <source>
        <dbReference type="Proteomes" id="UP000694700"/>
    </source>
</evidence>
<keyword evidence="5" id="KW-0732">Signal</keyword>
<evidence type="ECO:0000256" key="8">
    <source>
        <dbReference type="ARBA" id="ARBA00023157"/>
    </source>
</evidence>
<feature type="domain" description="Kringle" evidence="15">
    <location>
        <begin position="87"/>
        <end position="164"/>
    </location>
</feature>
<keyword evidence="7 13" id="KW-0720">Serine protease</keyword>
<evidence type="ECO:0000256" key="9">
    <source>
        <dbReference type="ARBA" id="ARBA00036320"/>
    </source>
</evidence>
<dbReference type="InterPro" id="IPR013806">
    <property type="entry name" value="Kringle-like"/>
</dbReference>
<dbReference type="FunFam" id="2.40.20.10:FF:000001">
    <property type="entry name" value="Urokinase-type plasminogen activator"/>
    <property type="match status" value="1"/>
</dbReference>
<evidence type="ECO:0000256" key="1">
    <source>
        <dbReference type="ARBA" id="ARBA00004239"/>
    </source>
</evidence>
<sequence>MHLLQVSVSKEEAEMAGFCLLRLILAVAALTVCTAQRRLSPSVLHEKSGVVCLNGGTSLLSPSGRHMLCFCPDGFSGSNCERDESVSCFDGLGLQYRGPVSKSESGQECLEWDSESVRGIGAYPKNHGPGRHNYCRNPDYSRRPWCYVRTGARIVKEDCDIPRCAKDHGSGSLTGAQSGWQCGQREERNMKVVGGALSAVERHPWMAAVFSRSARGRSFTCGGSLISPCWVLTAAHCFPDGTKTSLHKLSVFVGKNAINETDAQREQELRVSELFIHEHFDNTDGNYNNDIALLKIRSPDGHCAKESSSVKTVCIPEAHQSLSAGTSCEVTGYGREQEGLWYYSQYLREAKVNLLSQDVCSSKEYYDSMFTDNMLCAGSPDWSADACKGDSGGPLVCRVRERVFLFGVVSWGEGCSRQFRPGVYTKVSNYYNWILEKTGLLSLS</sequence>
<dbReference type="Gene3D" id="2.40.20.10">
    <property type="entry name" value="Plasminogen Kringle 4"/>
    <property type="match status" value="1"/>
</dbReference>
<evidence type="ECO:0000256" key="4">
    <source>
        <dbReference type="ARBA" id="ARBA00022670"/>
    </source>
</evidence>
<feature type="domain" description="EGF-like" evidence="14">
    <location>
        <begin position="43"/>
        <end position="81"/>
    </location>
</feature>
<dbReference type="Pfam" id="PF00051">
    <property type="entry name" value="Kringle"/>
    <property type="match status" value="1"/>
</dbReference>